<reference evidence="3" key="2">
    <citation type="journal article" date="2008" name="Nucleic Acids Res.">
        <title>The rice annotation project database (RAP-DB): 2008 update.</title>
        <authorList>
            <consortium name="The rice annotation project (RAP)"/>
        </authorList>
    </citation>
    <scope>GENOME REANNOTATION</scope>
    <source>
        <strain evidence="3">cv. Nipponbare</strain>
    </source>
</reference>
<evidence type="ECO:0000259" key="1">
    <source>
        <dbReference type="Pfam" id="PF14569"/>
    </source>
</evidence>
<organism evidence="2 3">
    <name type="scientific">Oryza sativa subsp. japonica</name>
    <name type="common">Rice</name>
    <dbReference type="NCBI Taxonomy" id="39947"/>
    <lineage>
        <taxon>Eukaryota</taxon>
        <taxon>Viridiplantae</taxon>
        <taxon>Streptophyta</taxon>
        <taxon>Embryophyta</taxon>
        <taxon>Tracheophyta</taxon>
        <taxon>Spermatophyta</taxon>
        <taxon>Magnoliopsida</taxon>
        <taxon>Liliopsida</taxon>
        <taxon>Poales</taxon>
        <taxon>Poaceae</taxon>
        <taxon>BOP clade</taxon>
        <taxon>Oryzoideae</taxon>
        <taxon>Oryzeae</taxon>
        <taxon>Oryzinae</taxon>
        <taxon>Oryza</taxon>
        <taxon>Oryza sativa</taxon>
    </lineage>
</organism>
<dbReference type="Gene3D" id="3.30.40.10">
    <property type="entry name" value="Zinc/RING finger domain, C3HC4 (zinc finger)"/>
    <property type="match status" value="1"/>
</dbReference>
<feature type="domain" description="Cellulose synthase RING-type zinc finger" evidence="1">
    <location>
        <begin position="5"/>
        <end position="41"/>
    </location>
</feature>
<dbReference type="InterPro" id="IPR013083">
    <property type="entry name" value="Znf_RING/FYVE/PHD"/>
</dbReference>
<gene>
    <name evidence="2" type="ordered locus">Os01g0105400</name>
</gene>
<dbReference type="Pfam" id="PF14569">
    <property type="entry name" value="zf-UDP"/>
    <property type="match status" value="1"/>
</dbReference>
<evidence type="ECO:0000313" key="3">
    <source>
        <dbReference type="Proteomes" id="UP000000763"/>
    </source>
</evidence>
<dbReference type="KEGG" id="dosa:Os01g0105400"/>
<evidence type="ECO:0000313" key="2">
    <source>
        <dbReference type="EMBL" id="BAF03684.1"/>
    </source>
</evidence>
<feature type="non-terminal residue" evidence="2">
    <location>
        <position position="1"/>
    </location>
</feature>
<sequence length="149" mass="17043">VTEGDVCGFPVCRPCYEYERKDGAQACPQCKTKYKRHKEEADELKRQGEAMRLGPGDGEHKWTCCVHLDAPPSIPHTNHLIFFLLRISAAHPLPWGLITGGVILLVSSRKNSHNFLFSKDLFFVYCFHQSYLMLARIKEVDTYLIETQS</sequence>
<accession>Q0JRE4</accession>
<dbReference type="InterPro" id="IPR027934">
    <property type="entry name" value="CES_Znf_RING"/>
</dbReference>
<name>Q0JRE4_ORYSJ</name>
<protein>
    <submittedName>
        <fullName evidence="2">Os01g0105400 protein</fullName>
    </submittedName>
</protein>
<dbReference type="SUPFAM" id="SSF57850">
    <property type="entry name" value="RING/U-box"/>
    <property type="match status" value="1"/>
</dbReference>
<dbReference type="AlphaFoldDB" id="Q0JRE4"/>
<dbReference type="Proteomes" id="UP000000763">
    <property type="component" value="Chromosome 1"/>
</dbReference>
<proteinExistence type="predicted"/>
<reference evidence="2 3" key="1">
    <citation type="journal article" date="2005" name="Nature">
        <title>The map-based sequence of the rice genome.</title>
        <authorList>
            <consortium name="International rice genome sequencing project (IRGSP)"/>
            <person name="Matsumoto T."/>
            <person name="Wu J."/>
            <person name="Kanamori H."/>
            <person name="Katayose Y."/>
            <person name="Fujisawa M."/>
            <person name="Namiki N."/>
            <person name="Mizuno H."/>
            <person name="Yamamoto K."/>
            <person name="Antonio B.A."/>
            <person name="Baba T."/>
            <person name="Sakata K."/>
            <person name="Nagamura Y."/>
            <person name="Aoki H."/>
            <person name="Arikawa K."/>
            <person name="Arita K."/>
            <person name="Bito T."/>
            <person name="Chiden Y."/>
            <person name="Fujitsuka N."/>
            <person name="Fukunaka R."/>
            <person name="Hamada M."/>
            <person name="Harada C."/>
            <person name="Hayashi A."/>
            <person name="Hijishita S."/>
            <person name="Honda M."/>
            <person name="Hosokawa S."/>
            <person name="Ichikawa Y."/>
            <person name="Idonuma A."/>
            <person name="Iijima M."/>
            <person name="Ikeda M."/>
            <person name="Ikeno M."/>
            <person name="Ito K."/>
            <person name="Ito S."/>
            <person name="Ito T."/>
            <person name="Ito Y."/>
            <person name="Ito Y."/>
            <person name="Iwabuchi A."/>
            <person name="Kamiya K."/>
            <person name="Karasawa W."/>
            <person name="Kurita K."/>
            <person name="Katagiri S."/>
            <person name="Kikuta A."/>
            <person name="Kobayashi H."/>
            <person name="Kobayashi N."/>
            <person name="Machita K."/>
            <person name="Maehara T."/>
            <person name="Masukawa M."/>
            <person name="Mizubayashi T."/>
            <person name="Mukai Y."/>
            <person name="Nagasaki H."/>
            <person name="Nagata Y."/>
            <person name="Naito S."/>
            <person name="Nakashima M."/>
            <person name="Nakama Y."/>
            <person name="Nakamichi Y."/>
            <person name="Nakamura M."/>
            <person name="Meguro A."/>
            <person name="Negishi M."/>
            <person name="Ohta I."/>
            <person name="Ohta T."/>
            <person name="Okamoto M."/>
            <person name="Ono N."/>
            <person name="Saji S."/>
            <person name="Sakaguchi M."/>
            <person name="Sakai K."/>
            <person name="Shibata M."/>
            <person name="Shimokawa T."/>
            <person name="Song J."/>
            <person name="Takazaki Y."/>
            <person name="Terasawa K."/>
            <person name="Tsugane M."/>
            <person name="Tsuji K."/>
            <person name="Ueda S."/>
            <person name="Waki K."/>
            <person name="Yamagata H."/>
            <person name="Yamamoto M."/>
            <person name="Yamamoto S."/>
            <person name="Yamane H."/>
            <person name="Yoshiki S."/>
            <person name="Yoshihara R."/>
            <person name="Yukawa K."/>
            <person name="Zhong H."/>
            <person name="Yano M."/>
            <person name="Yuan Q."/>
            <person name="Ouyang S."/>
            <person name="Liu J."/>
            <person name="Jones K.M."/>
            <person name="Gansberger K."/>
            <person name="Moffat K."/>
            <person name="Hill J."/>
            <person name="Bera J."/>
            <person name="Fadrosh D."/>
            <person name="Jin S."/>
            <person name="Johri S."/>
            <person name="Kim M."/>
            <person name="Overton L."/>
            <person name="Reardon M."/>
            <person name="Tsitrin T."/>
            <person name="Vuong H."/>
            <person name="Weaver B."/>
            <person name="Ciecko A."/>
            <person name="Tallon L."/>
            <person name="Jackson J."/>
            <person name="Pai G."/>
            <person name="Aken S.V."/>
            <person name="Utterback T."/>
            <person name="Reidmuller S."/>
            <person name="Feldblyum T."/>
            <person name="Hsiao J."/>
            <person name="Zismann V."/>
            <person name="Iobst S."/>
            <person name="de Vazeille A.R."/>
            <person name="Buell C.R."/>
            <person name="Ying K."/>
            <person name="Li Y."/>
            <person name="Lu T."/>
            <person name="Huang Y."/>
            <person name="Zhao Q."/>
            <person name="Feng Q."/>
            <person name="Zhang L."/>
            <person name="Zhu J."/>
            <person name="Weng Q."/>
            <person name="Mu J."/>
            <person name="Lu Y."/>
            <person name="Fan D."/>
            <person name="Liu Y."/>
            <person name="Guan J."/>
            <person name="Zhang Y."/>
            <person name="Yu S."/>
            <person name="Liu X."/>
            <person name="Zhang Y."/>
            <person name="Hong G."/>
            <person name="Han B."/>
            <person name="Choisne N."/>
            <person name="Demange N."/>
            <person name="Orjeda G."/>
            <person name="Samain S."/>
            <person name="Cattolico L."/>
            <person name="Pelletier E."/>
            <person name="Couloux A."/>
            <person name="Segurens B."/>
            <person name="Wincker P."/>
            <person name="D'Hont A."/>
            <person name="Scarpelli C."/>
            <person name="Weissenbach J."/>
            <person name="Salanoubat M."/>
            <person name="Quetier F."/>
            <person name="Yu Y."/>
            <person name="Kim H.R."/>
            <person name="Rambo T."/>
            <person name="Currie J."/>
            <person name="Collura K."/>
            <person name="Luo M."/>
            <person name="Yang T."/>
            <person name="Ammiraju J.S.S."/>
            <person name="Engler F."/>
            <person name="Soderlund C."/>
            <person name="Wing R.A."/>
            <person name="Palmer L.E."/>
            <person name="de la Bastide M."/>
            <person name="Spiegel L."/>
            <person name="Nascimento L."/>
            <person name="Zutavern T."/>
            <person name="O'Shaughnessy A."/>
            <person name="Dike S."/>
            <person name="Dedhia N."/>
            <person name="Preston R."/>
            <person name="Balija V."/>
            <person name="McCombie W.R."/>
            <person name="Chow T."/>
            <person name="Chen H."/>
            <person name="Chung M."/>
            <person name="Chen C."/>
            <person name="Shaw J."/>
            <person name="Wu H."/>
            <person name="Hsiao K."/>
            <person name="Chao Y."/>
            <person name="Chu M."/>
            <person name="Cheng C."/>
            <person name="Hour A."/>
            <person name="Lee P."/>
            <person name="Lin S."/>
            <person name="Lin Y."/>
            <person name="Liou J."/>
            <person name="Liu S."/>
            <person name="Hsing Y."/>
            <person name="Raghuvanshi S."/>
            <person name="Mohanty A."/>
            <person name="Bharti A.K."/>
            <person name="Gaur A."/>
            <person name="Gupta V."/>
            <person name="Kumar D."/>
            <person name="Ravi V."/>
            <person name="Vij S."/>
            <person name="Kapur A."/>
            <person name="Khurana P."/>
            <person name="Khurana P."/>
            <person name="Khurana J.P."/>
            <person name="Tyagi A.K."/>
            <person name="Gaikwad K."/>
            <person name="Singh A."/>
            <person name="Dalal V."/>
            <person name="Srivastava S."/>
            <person name="Dixit A."/>
            <person name="Pal A.K."/>
            <person name="Ghazi I.A."/>
            <person name="Yadav M."/>
            <person name="Pandit A."/>
            <person name="Bhargava A."/>
            <person name="Sureshbabu K."/>
            <person name="Batra K."/>
            <person name="Sharma T.R."/>
            <person name="Mohapatra T."/>
            <person name="Singh N.K."/>
            <person name="Messing J."/>
            <person name="Nelson A.B."/>
            <person name="Fuks G."/>
            <person name="Kavchok S."/>
            <person name="Keizer G."/>
            <person name="Linton E."/>
            <person name="Llaca V."/>
            <person name="Song R."/>
            <person name="Tanyolac B."/>
            <person name="Young S."/>
            <person name="Ho-Il K."/>
            <person name="Hahn J.H."/>
            <person name="Sangsakoo G."/>
            <person name="Vanavichit A."/>
            <person name="de Mattos Luiz.A.T."/>
            <person name="Zimmer P.D."/>
            <person name="Malone G."/>
            <person name="Dellagostin O."/>
            <person name="de Oliveira A.C."/>
            <person name="Bevan M."/>
            <person name="Bancroft I."/>
            <person name="Minx P."/>
            <person name="Cordum H."/>
            <person name="Wilson R."/>
            <person name="Cheng Z."/>
            <person name="Jin W."/>
            <person name="Jiang J."/>
            <person name="Leong S.A."/>
            <person name="Iwama H."/>
            <person name="Gojobori T."/>
            <person name="Itoh T."/>
            <person name="Niimura Y."/>
            <person name="Fujii Y."/>
            <person name="Habara T."/>
            <person name="Sakai H."/>
            <person name="Sato Y."/>
            <person name="Wilson G."/>
            <person name="Kumar K."/>
            <person name="McCouch S."/>
            <person name="Juretic N."/>
            <person name="Hoen D."/>
            <person name="Wright S."/>
            <person name="Bruskiewich R."/>
            <person name="Bureau T."/>
            <person name="Miyao A."/>
            <person name="Hirochika H."/>
            <person name="Nishikawa T."/>
            <person name="Kadowaki K."/>
            <person name="Sugiura M."/>
            <person name="Burr B."/>
            <person name="Sasaki T."/>
        </authorList>
    </citation>
    <scope>NUCLEOTIDE SEQUENCE [LARGE SCALE GENOMIC DNA]</scope>
    <source>
        <strain evidence="3">cv. Nipponbare</strain>
    </source>
</reference>
<dbReference type="EMBL" id="AP008207">
    <property type="protein sequence ID" value="BAF03684.1"/>
    <property type="molecule type" value="Genomic_DNA"/>
</dbReference>